<accession>A0A268S2H9</accession>
<evidence type="ECO:0000313" key="1">
    <source>
        <dbReference type="EMBL" id="PAF26725.1"/>
    </source>
</evidence>
<comment type="caution">
    <text evidence="1">The sequence shown here is derived from an EMBL/GenBank/DDBJ whole genome shotgun (WGS) entry which is preliminary data.</text>
</comment>
<organism evidence="1 2">
    <name type="scientific">Shouchella clausii</name>
    <name type="common">Alkalihalobacillus clausii</name>
    <dbReference type="NCBI Taxonomy" id="79880"/>
    <lineage>
        <taxon>Bacteria</taxon>
        <taxon>Bacillati</taxon>
        <taxon>Bacillota</taxon>
        <taxon>Bacilli</taxon>
        <taxon>Bacillales</taxon>
        <taxon>Bacillaceae</taxon>
        <taxon>Shouchella</taxon>
    </lineage>
</organism>
<dbReference type="EMBL" id="NPBS01000031">
    <property type="protein sequence ID" value="PAF26725.1"/>
    <property type="molecule type" value="Genomic_DNA"/>
</dbReference>
<evidence type="ECO:0000313" key="2">
    <source>
        <dbReference type="Proteomes" id="UP000216133"/>
    </source>
</evidence>
<sequence>MIGRCKSKWKTARDTVEEIRADLNPFFTLPCSRISSHVFISVDKSFLKMSGIIQTNDLPIPESKALLREKGETVFVF</sequence>
<proteinExistence type="predicted"/>
<reference evidence="1 2" key="1">
    <citation type="submission" date="2017-07" db="EMBL/GenBank/DDBJ databases">
        <title>Isolation and whole genome analysis of endospore-forming bacteria from heroin.</title>
        <authorList>
            <person name="Kalinowski J."/>
            <person name="Ahrens B."/>
            <person name="Al-Dilaimi A."/>
            <person name="Winkler A."/>
            <person name="Wibberg D."/>
            <person name="Schleenbecker U."/>
            <person name="Ruckert C."/>
            <person name="Wolfel R."/>
            <person name="Grass G."/>
        </authorList>
    </citation>
    <scope>NUCLEOTIDE SEQUENCE [LARGE SCALE GENOMIC DNA]</scope>
    <source>
        <strain evidence="1 2">7523-2</strain>
    </source>
</reference>
<protein>
    <submittedName>
        <fullName evidence="1">Uncharacterized protein</fullName>
    </submittedName>
</protein>
<gene>
    <name evidence="1" type="ORF">CHH61_07030</name>
</gene>
<dbReference type="Proteomes" id="UP000216133">
    <property type="component" value="Unassembled WGS sequence"/>
</dbReference>
<dbReference type="AlphaFoldDB" id="A0A268S2H9"/>
<name>A0A268S2H9_SHOCL</name>